<feature type="transmembrane region" description="Helical" evidence="7">
    <location>
        <begin position="831"/>
        <end position="848"/>
    </location>
</feature>
<evidence type="ECO:0000313" key="10">
    <source>
        <dbReference type="EMBL" id="KAG0260668.1"/>
    </source>
</evidence>
<dbReference type="GO" id="GO:0005774">
    <property type="term" value="C:vacuolar membrane"/>
    <property type="evidence" value="ECO:0007669"/>
    <property type="project" value="UniProtKB-SubCell"/>
</dbReference>
<dbReference type="PROSITE" id="PS50405">
    <property type="entry name" value="GST_CTER"/>
    <property type="match status" value="1"/>
</dbReference>
<evidence type="ECO:0000256" key="2">
    <source>
        <dbReference type="ARBA" id="ARBA00006978"/>
    </source>
</evidence>
<keyword evidence="7" id="KW-0029">Amino-acid transport</keyword>
<comment type="similarity">
    <text evidence="2 7">Belongs to the ATG22 family.</text>
</comment>
<feature type="transmembrane region" description="Helical" evidence="7">
    <location>
        <begin position="395"/>
        <end position="416"/>
    </location>
</feature>
<dbReference type="SUPFAM" id="SSF47616">
    <property type="entry name" value="GST C-terminal domain-like"/>
    <property type="match status" value="1"/>
</dbReference>
<evidence type="ECO:0000256" key="5">
    <source>
        <dbReference type="ARBA" id="ARBA00022989"/>
    </source>
</evidence>
<keyword evidence="11" id="KW-1185">Reference proteome</keyword>
<feature type="transmembrane region" description="Helical" evidence="7">
    <location>
        <begin position="604"/>
        <end position="627"/>
    </location>
</feature>
<comment type="function">
    <text evidence="7">Vacuolar effluxer which mediate the efflux of amino acids resulting from autophagic degradation. The release of autophagic amino acids allows the maintenance of protein synthesis and viability during nitrogen starvation.</text>
</comment>
<feature type="transmembrane region" description="Helical" evidence="7">
    <location>
        <begin position="428"/>
        <end position="446"/>
    </location>
</feature>
<evidence type="ECO:0000259" key="9">
    <source>
        <dbReference type="PROSITE" id="PS50405"/>
    </source>
</evidence>
<feature type="transmembrane region" description="Helical" evidence="7">
    <location>
        <begin position="664"/>
        <end position="687"/>
    </location>
</feature>
<keyword evidence="3 7" id="KW-0813">Transport</keyword>
<comment type="caution">
    <text evidence="10">The sequence shown here is derived from an EMBL/GenBank/DDBJ whole genome shotgun (WGS) entry which is preliminary data.</text>
</comment>
<dbReference type="InterPro" id="IPR036282">
    <property type="entry name" value="Glutathione-S-Trfase_C_sf"/>
</dbReference>
<dbReference type="InterPro" id="IPR024671">
    <property type="entry name" value="Atg22-like"/>
</dbReference>
<name>A0A9P6U610_9FUNG</name>
<evidence type="ECO:0000256" key="4">
    <source>
        <dbReference type="ARBA" id="ARBA00022692"/>
    </source>
</evidence>
<feature type="transmembrane region" description="Helical" evidence="7">
    <location>
        <begin position="452"/>
        <end position="479"/>
    </location>
</feature>
<dbReference type="Gene3D" id="1.20.1250.20">
    <property type="entry name" value="MFS general substrate transporter like domains"/>
    <property type="match status" value="1"/>
</dbReference>
<keyword evidence="4 7" id="KW-0812">Transmembrane</keyword>
<organism evidence="10 11">
    <name type="scientific">Actinomortierella ambigua</name>
    <dbReference type="NCBI Taxonomy" id="1343610"/>
    <lineage>
        <taxon>Eukaryota</taxon>
        <taxon>Fungi</taxon>
        <taxon>Fungi incertae sedis</taxon>
        <taxon>Mucoromycota</taxon>
        <taxon>Mortierellomycotina</taxon>
        <taxon>Mortierellomycetes</taxon>
        <taxon>Mortierellales</taxon>
        <taxon>Mortierellaceae</taxon>
        <taxon>Actinomortierella</taxon>
    </lineage>
</organism>
<feature type="transmembrane region" description="Helical" evidence="7">
    <location>
        <begin position="699"/>
        <end position="719"/>
    </location>
</feature>
<keyword evidence="7" id="KW-0072">Autophagy</keyword>
<evidence type="ECO:0000313" key="11">
    <source>
        <dbReference type="Proteomes" id="UP000807716"/>
    </source>
</evidence>
<dbReference type="Proteomes" id="UP000807716">
    <property type="component" value="Unassembled WGS sequence"/>
</dbReference>
<dbReference type="PANTHER" id="PTHR23519:SF1">
    <property type="entry name" value="AUTOPHAGY-RELATED PROTEIN 22"/>
    <property type="match status" value="1"/>
</dbReference>
<dbReference type="Pfam" id="PF11700">
    <property type="entry name" value="ATG22"/>
    <property type="match status" value="1"/>
</dbReference>
<feature type="transmembrane region" description="Helical" evidence="7">
    <location>
        <begin position="731"/>
        <end position="751"/>
    </location>
</feature>
<feature type="region of interest" description="Disordered" evidence="8">
    <location>
        <begin position="117"/>
        <end position="141"/>
    </location>
</feature>
<dbReference type="GO" id="GO:0006865">
    <property type="term" value="P:amino acid transport"/>
    <property type="evidence" value="ECO:0007669"/>
    <property type="project" value="UniProtKB-KW"/>
</dbReference>
<dbReference type="GO" id="GO:0006914">
    <property type="term" value="P:autophagy"/>
    <property type="evidence" value="ECO:0007669"/>
    <property type="project" value="UniProtKB-KW"/>
</dbReference>
<evidence type="ECO:0000256" key="3">
    <source>
        <dbReference type="ARBA" id="ARBA00022448"/>
    </source>
</evidence>
<feature type="transmembrane region" description="Helical" evidence="7">
    <location>
        <begin position="331"/>
        <end position="356"/>
    </location>
</feature>
<protein>
    <recommendedName>
        <fullName evidence="7">Autophagy-related protein</fullName>
    </recommendedName>
</protein>
<evidence type="ECO:0000256" key="1">
    <source>
        <dbReference type="ARBA" id="ARBA00004127"/>
    </source>
</evidence>
<keyword evidence="7" id="KW-0926">Vacuole</keyword>
<dbReference type="SUPFAM" id="SSF103473">
    <property type="entry name" value="MFS general substrate transporter"/>
    <property type="match status" value="2"/>
</dbReference>
<keyword evidence="5 7" id="KW-1133">Transmembrane helix</keyword>
<accession>A0A9P6U610</accession>
<feature type="transmembrane region" description="Helical" evidence="7">
    <location>
        <begin position="572"/>
        <end position="598"/>
    </location>
</feature>
<evidence type="ECO:0000256" key="7">
    <source>
        <dbReference type="RuleBase" id="RU363073"/>
    </source>
</evidence>
<feature type="domain" description="GST C-terminal" evidence="9">
    <location>
        <begin position="157"/>
        <end position="329"/>
    </location>
</feature>
<dbReference type="InterPro" id="IPR036259">
    <property type="entry name" value="MFS_trans_sf"/>
</dbReference>
<comment type="subcellular location">
    <subcellularLocation>
        <location evidence="1">Endomembrane system</location>
        <topology evidence="1">Multi-pass membrane protein</topology>
    </subcellularLocation>
    <subcellularLocation>
        <location evidence="7">Vacuole membrane</location>
        <topology evidence="7">Multi-pass membrane protein</topology>
    </subcellularLocation>
</comment>
<dbReference type="InterPro" id="IPR050495">
    <property type="entry name" value="ATG22/LtaA_families"/>
</dbReference>
<feature type="transmembrane region" description="Helical" evidence="7">
    <location>
        <begin position="763"/>
        <end position="785"/>
    </location>
</feature>
<evidence type="ECO:0000256" key="6">
    <source>
        <dbReference type="ARBA" id="ARBA00023136"/>
    </source>
</evidence>
<reference evidence="10" key="1">
    <citation type="journal article" date="2020" name="Fungal Divers.">
        <title>Resolving the Mortierellaceae phylogeny through synthesis of multi-gene phylogenetics and phylogenomics.</title>
        <authorList>
            <person name="Vandepol N."/>
            <person name="Liber J."/>
            <person name="Desiro A."/>
            <person name="Na H."/>
            <person name="Kennedy M."/>
            <person name="Barry K."/>
            <person name="Grigoriev I.V."/>
            <person name="Miller A.N."/>
            <person name="O'Donnell K."/>
            <person name="Stajich J.E."/>
            <person name="Bonito G."/>
        </authorList>
    </citation>
    <scope>NUCLEOTIDE SEQUENCE</scope>
    <source>
        <strain evidence="10">BC1065</strain>
    </source>
</reference>
<sequence length="897" mass="99851">MTTTPAVSKDGPTQVLLTPDRIQKLTLTTINVSHYNEKVRWALDYFKVPYTEYRTLPLLHFFSMFNKRNREGTPAGGGTRFMTPHLEVELKAGHDPKTTALVNSSTINKFLSSQYSSTQSPSLYFDDDDQEDKDAKDDETARNVHRQKVIELERRLDHVLGVHVRRYLYGEMLLYAPRPIFGELGKHDGYGKLQRAIWWLAHPLVRLALIKVFSLTPEHVRKSRDILEKEFEYFSQVLQGESSDSGEDGEAPLRFLVGNRFSAADLALAALGCMVMGLGREEGYGAWVPSPEALRPEAVAWGEKMKATPAGQHIFNCYQRYRGQKAPGSSYGMLFFGWCACGYGWTTAAVLIPVLVQDLAAQAGVQSSNHALPCDPDKRDQCVAWFFGAWLEPGIIALYVSSISSIVAFFVSLSVAAIADYGNYRKPLLFIFSLLGFGIAMSFLAITEPSQFWVTAVLAPLGWSAYMVVTIIGTSYLCLYGRAHPQVQATIREIEASERQREETVGTAAFAAAGTPAVVAPGSASAFATGSAMSLAALSPPQGSVVVAEQAPWTLETQARVRKEEEQATNDLSGWCALWANIGSCCAIVMCLAVSVAYRGSIFSLQLATALTGVWWILWTLACWRWLEPRPGPPLPKGEFWLLISWKKNWHALKAARKLSQLSIFLMAWFMLSDAGNTITSVLYVIAYEDLHFTHIQSMILQLLMSVMAGVGAWLFLYIRQRWRLSTKTMIFITLIMYVMITLYIVIPDLFTTTFGLRHDAEAWVAVCYVGLIISTFFGCLRVMMAELCPLGDENEYLGLFLLCDKGSSWIGPLVTGAIATRAGGEYRKGFWFPLGLLVVGAVLLAMVDMRKGKDEAEQFAKDKLERKLIELQVLQRQRFASNSMHSVPFSKASSME</sequence>
<dbReference type="PANTHER" id="PTHR23519">
    <property type="entry name" value="AUTOPHAGY-RELATED PROTEIN 22"/>
    <property type="match status" value="1"/>
</dbReference>
<dbReference type="AlphaFoldDB" id="A0A9P6U610"/>
<dbReference type="EMBL" id="JAAAJB010000241">
    <property type="protein sequence ID" value="KAG0260668.1"/>
    <property type="molecule type" value="Genomic_DNA"/>
</dbReference>
<dbReference type="GO" id="GO:0012505">
    <property type="term" value="C:endomembrane system"/>
    <property type="evidence" value="ECO:0007669"/>
    <property type="project" value="UniProtKB-SubCell"/>
</dbReference>
<gene>
    <name evidence="10" type="primary">ATG22_1</name>
    <name evidence="10" type="ORF">DFQ27_003416</name>
</gene>
<dbReference type="OrthoDB" id="192733at2759"/>
<evidence type="ECO:0000256" key="8">
    <source>
        <dbReference type="SAM" id="MobiDB-lite"/>
    </source>
</evidence>
<proteinExistence type="inferred from homology"/>
<feature type="transmembrane region" description="Helical" evidence="7">
    <location>
        <begin position="797"/>
        <end position="819"/>
    </location>
</feature>
<dbReference type="InterPro" id="IPR010987">
    <property type="entry name" value="Glutathione-S-Trfase_C-like"/>
</dbReference>
<keyword evidence="6 7" id="KW-0472">Membrane</keyword>